<reference evidence="5 6" key="1">
    <citation type="submission" date="2018-05" db="EMBL/GenBank/DDBJ databases">
        <title>Genome comparison of Eubacterium sp.</title>
        <authorList>
            <person name="Feng Y."/>
            <person name="Sanchez-Andrea I."/>
            <person name="Stams A.J.M."/>
            <person name="De Vos W.M."/>
        </authorList>
    </citation>
    <scope>NUCLEOTIDE SEQUENCE [LARGE SCALE GENOMIC DNA]</scope>
    <source>
        <strain evidence="5 6">YI</strain>
    </source>
</reference>
<dbReference type="Gene3D" id="2.60.40.1080">
    <property type="match status" value="1"/>
</dbReference>
<accession>A0A4P9CAH5</accession>
<dbReference type="SMART" id="SM00635">
    <property type="entry name" value="BID_2"/>
    <property type="match status" value="1"/>
</dbReference>
<feature type="chain" id="PRO_5020864927" description="BIG2 domain-containing protein" evidence="3">
    <location>
        <begin position="37"/>
        <end position="577"/>
    </location>
</feature>
<sequence>MENKLKLRRTAALMLSVMILACFSLTSAIMPQKVKAEENKVIFTLDQKVPVTRGSEVTINAVMDSTKQPCSNLQYYIDYEADTLEFISGTQDSTLWEGGVAAVKAKSAKISTIKGFVNSNSGENEAINKPIMTFKFKVKDDAPSGIAELAFRADVANFPEVVGTSDGGTVPFEFNNGSVLVVSPITGVTLNKEKLSLTAGGSDTLTATVNPADTTDDKTIAWSAGNDKIAAVDNTGKVTAISAGTTDITATTVNGKTAKCSVTVSPMGTTAAQAPTATGITYGQKLDESTLSGGSVKGADNAEVKGTWQFENLDAILSAGSQKATVVFIPAEPGKYSQCEAEATVEVAQLNITVTPAALEEGKVLGKTFGEKDGELTYTLSPALVGDDKMTGTLARGAGEDAGTYPINLGTLSAGDNYTLTLAEGAVYTVNKALPTFDPAPQVKDPVDKGISLKEVKYTEGKALDINGKALKGTFEWVDSDLKVEKSGNYKMRFIPDDPNYATMLIDVTVKVKGDDSKVPTPGAPTPESPQPHVTGGNPNTGILNNPAVLYPMAAMMLAAVSGCMVLYFKRIKVGKH</sequence>
<gene>
    <name evidence="5" type="ORF">CPZ25_014915</name>
</gene>
<name>A0A4P9CAH5_EUBML</name>
<dbReference type="Gene3D" id="2.60.40.680">
    <property type="match status" value="1"/>
</dbReference>
<dbReference type="EMBL" id="CP029487">
    <property type="protein sequence ID" value="QCT72564.1"/>
    <property type="molecule type" value="Genomic_DNA"/>
</dbReference>
<keyword evidence="2" id="KW-1133">Transmembrane helix</keyword>
<evidence type="ECO:0000256" key="1">
    <source>
        <dbReference type="SAM" id="MobiDB-lite"/>
    </source>
</evidence>
<evidence type="ECO:0000313" key="5">
    <source>
        <dbReference type="EMBL" id="QCT72564.1"/>
    </source>
</evidence>
<dbReference type="InterPro" id="IPR008964">
    <property type="entry name" value="Invasin/intimin_cell_adhesion"/>
</dbReference>
<dbReference type="SUPFAM" id="SSF49373">
    <property type="entry name" value="Invasin/intimin cell-adhesion fragments"/>
    <property type="match status" value="1"/>
</dbReference>
<evidence type="ECO:0000256" key="3">
    <source>
        <dbReference type="SAM" id="SignalP"/>
    </source>
</evidence>
<evidence type="ECO:0000259" key="4">
    <source>
        <dbReference type="SMART" id="SM00635"/>
    </source>
</evidence>
<feature type="signal peptide" evidence="3">
    <location>
        <begin position="1"/>
        <end position="36"/>
    </location>
</feature>
<keyword evidence="6" id="KW-1185">Reference proteome</keyword>
<organism evidence="5 6">
    <name type="scientific">Eubacterium maltosivorans</name>
    <dbReference type="NCBI Taxonomy" id="2041044"/>
    <lineage>
        <taxon>Bacteria</taxon>
        <taxon>Bacillati</taxon>
        <taxon>Bacillota</taxon>
        <taxon>Clostridia</taxon>
        <taxon>Eubacteriales</taxon>
        <taxon>Eubacteriaceae</taxon>
        <taxon>Eubacterium</taxon>
    </lineage>
</organism>
<feature type="transmembrane region" description="Helical" evidence="2">
    <location>
        <begin position="549"/>
        <end position="569"/>
    </location>
</feature>
<dbReference type="PROSITE" id="PS51257">
    <property type="entry name" value="PROKAR_LIPOPROTEIN"/>
    <property type="match status" value="1"/>
</dbReference>
<keyword evidence="3" id="KW-0732">Signal</keyword>
<dbReference type="RefSeq" id="WP_120785060.1">
    <property type="nucleotide sequence ID" value="NZ_CP029487.1"/>
</dbReference>
<evidence type="ECO:0000313" key="6">
    <source>
        <dbReference type="Proteomes" id="UP000218387"/>
    </source>
</evidence>
<feature type="domain" description="BIG2" evidence="4">
    <location>
        <begin position="184"/>
        <end position="261"/>
    </location>
</feature>
<dbReference type="Pfam" id="PF18676">
    <property type="entry name" value="MBG_2"/>
    <property type="match status" value="1"/>
</dbReference>
<protein>
    <recommendedName>
        <fullName evidence="4">BIG2 domain-containing protein</fullName>
    </recommendedName>
</protein>
<keyword evidence="2" id="KW-0472">Membrane</keyword>
<dbReference type="InterPro" id="IPR041286">
    <property type="entry name" value="MBG_2"/>
</dbReference>
<feature type="region of interest" description="Disordered" evidence="1">
    <location>
        <begin position="516"/>
        <end position="540"/>
    </location>
</feature>
<dbReference type="InterPro" id="IPR003343">
    <property type="entry name" value="Big_2"/>
</dbReference>
<dbReference type="InterPro" id="IPR008965">
    <property type="entry name" value="CBM2/CBM3_carb-bd_dom_sf"/>
</dbReference>
<dbReference type="KEGG" id="emt:CPZ25_014915"/>
<dbReference type="SUPFAM" id="SSF49384">
    <property type="entry name" value="Carbohydrate-binding domain"/>
    <property type="match status" value="1"/>
</dbReference>
<proteinExistence type="predicted"/>
<evidence type="ECO:0000256" key="2">
    <source>
        <dbReference type="SAM" id="Phobius"/>
    </source>
</evidence>
<dbReference type="AlphaFoldDB" id="A0A4P9CAH5"/>
<dbReference type="Proteomes" id="UP000218387">
    <property type="component" value="Chromosome"/>
</dbReference>
<keyword evidence="2" id="KW-0812">Transmembrane</keyword>
<dbReference type="GO" id="GO:0030246">
    <property type="term" value="F:carbohydrate binding"/>
    <property type="evidence" value="ECO:0007669"/>
    <property type="project" value="InterPro"/>
</dbReference>
<dbReference type="Pfam" id="PF02368">
    <property type="entry name" value="Big_2"/>
    <property type="match status" value="1"/>
</dbReference>